<dbReference type="HOGENOM" id="CLU_069356_12_9_7"/>
<dbReference type="PANTHER" id="PTHR30055:SF207">
    <property type="entry name" value="HTH-TYPE TRANSCRIPTIONAL REPRESSOR FATR"/>
    <property type="match status" value="1"/>
</dbReference>
<evidence type="ECO:0000256" key="1">
    <source>
        <dbReference type="ARBA" id="ARBA00023125"/>
    </source>
</evidence>
<dbReference type="SUPFAM" id="SSF48498">
    <property type="entry name" value="Tetracyclin repressor-like, C-terminal domain"/>
    <property type="match status" value="1"/>
</dbReference>
<gene>
    <name evidence="4" type="ordered locus">DP2124</name>
</gene>
<dbReference type="AlphaFoldDB" id="Q6ALC2"/>
<keyword evidence="5" id="KW-1185">Reference proteome</keyword>
<sequence length="190" mass="21734">MTKKQSNKREIILQASLEIFAERGFHSSPTSQISKLANVGTGTIYRYFENKDALIEALYEEIDLRLRPATNGGIDEKAPVRENILAVLRRVFHFLLDNPQEFKFLEMYYNSPYGIAKKRSKENSCDSPILEVFHKGIKEQIVKDLPEDVLFGLCFGPIVFLARDQLTGYLTLSNELIEATINACWDSIRL</sequence>
<protein>
    <submittedName>
        <fullName evidence="4">Related to transcriptional regulator</fullName>
    </submittedName>
</protein>
<dbReference type="OrthoDB" id="5419598at2"/>
<dbReference type="InterPro" id="IPR050109">
    <property type="entry name" value="HTH-type_TetR-like_transc_reg"/>
</dbReference>
<dbReference type="InterPro" id="IPR054422">
    <property type="entry name" value="TetR-like_HI_0893_C"/>
</dbReference>
<dbReference type="PRINTS" id="PR00455">
    <property type="entry name" value="HTHTETR"/>
</dbReference>
<evidence type="ECO:0000259" key="3">
    <source>
        <dbReference type="PROSITE" id="PS50977"/>
    </source>
</evidence>
<evidence type="ECO:0000313" key="4">
    <source>
        <dbReference type="EMBL" id="CAG36853.1"/>
    </source>
</evidence>
<dbReference type="InterPro" id="IPR001647">
    <property type="entry name" value="HTH_TetR"/>
</dbReference>
<dbReference type="Pfam" id="PF00440">
    <property type="entry name" value="TetR_N"/>
    <property type="match status" value="1"/>
</dbReference>
<feature type="domain" description="HTH tetR-type" evidence="3">
    <location>
        <begin position="6"/>
        <end position="66"/>
    </location>
</feature>
<dbReference type="Gene3D" id="1.10.357.10">
    <property type="entry name" value="Tetracycline Repressor, domain 2"/>
    <property type="match status" value="1"/>
</dbReference>
<dbReference type="InterPro" id="IPR009057">
    <property type="entry name" value="Homeodomain-like_sf"/>
</dbReference>
<dbReference type="Proteomes" id="UP000000602">
    <property type="component" value="Chromosome"/>
</dbReference>
<dbReference type="EMBL" id="CR522870">
    <property type="protein sequence ID" value="CAG36853.1"/>
    <property type="molecule type" value="Genomic_DNA"/>
</dbReference>
<keyword evidence="1 2" id="KW-0238">DNA-binding</keyword>
<reference evidence="5" key="1">
    <citation type="journal article" date="2004" name="Environ. Microbiol.">
        <title>The genome of Desulfotalea psychrophila, a sulfate-reducing bacterium from permanently cold Arctic sediments.</title>
        <authorList>
            <person name="Rabus R."/>
            <person name="Ruepp A."/>
            <person name="Frickey T."/>
            <person name="Rattei T."/>
            <person name="Fartmann B."/>
            <person name="Stark M."/>
            <person name="Bauer M."/>
            <person name="Zibat A."/>
            <person name="Lombardot T."/>
            <person name="Becker I."/>
            <person name="Amann J."/>
            <person name="Gellner K."/>
            <person name="Teeling H."/>
            <person name="Leuschner W.D."/>
            <person name="Gloeckner F.-O."/>
            <person name="Lupas A.N."/>
            <person name="Amann R."/>
            <person name="Klenk H.-P."/>
        </authorList>
    </citation>
    <scope>NUCLEOTIDE SEQUENCE [LARGE SCALE GENOMIC DNA]</scope>
    <source>
        <strain evidence="5">DSM 12343 / LSv54</strain>
    </source>
</reference>
<dbReference type="GO" id="GO:0000976">
    <property type="term" value="F:transcription cis-regulatory region binding"/>
    <property type="evidence" value="ECO:0007669"/>
    <property type="project" value="TreeGrafter"/>
</dbReference>
<dbReference type="KEGG" id="dps:DP2124"/>
<dbReference type="RefSeq" id="WP_011189365.1">
    <property type="nucleotide sequence ID" value="NC_006138.1"/>
</dbReference>
<accession>Q6ALC2</accession>
<dbReference type="Pfam" id="PF22604">
    <property type="entry name" value="TetR_HI_0893_C"/>
    <property type="match status" value="1"/>
</dbReference>
<dbReference type="SUPFAM" id="SSF46689">
    <property type="entry name" value="Homeodomain-like"/>
    <property type="match status" value="1"/>
</dbReference>
<evidence type="ECO:0000256" key="2">
    <source>
        <dbReference type="PROSITE-ProRule" id="PRU00335"/>
    </source>
</evidence>
<feature type="DNA-binding region" description="H-T-H motif" evidence="2">
    <location>
        <begin position="29"/>
        <end position="48"/>
    </location>
</feature>
<evidence type="ECO:0000313" key="5">
    <source>
        <dbReference type="Proteomes" id="UP000000602"/>
    </source>
</evidence>
<dbReference type="InterPro" id="IPR036271">
    <property type="entry name" value="Tet_transcr_reg_TetR-rel_C_sf"/>
</dbReference>
<dbReference type="PANTHER" id="PTHR30055">
    <property type="entry name" value="HTH-TYPE TRANSCRIPTIONAL REGULATOR RUTR"/>
    <property type="match status" value="1"/>
</dbReference>
<proteinExistence type="predicted"/>
<dbReference type="GO" id="GO:0003700">
    <property type="term" value="F:DNA-binding transcription factor activity"/>
    <property type="evidence" value="ECO:0007669"/>
    <property type="project" value="TreeGrafter"/>
</dbReference>
<dbReference type="PROSITE" id="PS50977">
    <property type="entry name" value="HTH_TETR_2"/>
    <property type="match status" value="1"/>
</dbReference>
<dbReference type="STRING" id="177439.DP2124"/>
<organism evidence="4 5">
    <name type="scientific">Desulfotalea psychrophila (strain LSv54 / DSM 12343)</name>
    <dbReference type="NCBI Taxonomy" id="177439"/>
    <lineage>
        <taxon>Bacteria</taxon>
        <taxon>Pseudomonadati</taxon>
        <taxon>Thermodesulfobacteriota</taxon>
        <taxon>Desulfobulbia</taxon>
        <taxon>Desulfobulbales</taxon>
        <taxon>Desulfocapsaceae</taxon>
        <taxon>Desulfotalea</taxon>
    </lineage>
</organism>
<dbReference type="eggNOG" id="COG1309">
    <property type="taxonomic scope" value="Bacteria"/>
</dbReference>
<name>Q6ALC2_DESPS</name>